<dbReference type="KEGG" id="mtp:Mthe_0560"/>
<dbReference type="PANTHER" id="PTHR42983">
    <property type="entry name" value="DINITROGENASE IRON-MOLYBDENUM COFACTOR PROTEIN-RELATED"/>
    <property type="match status" value="1"/>
</dbReference>
<gene>
    <name evidence="3" type="ordered locus">Mthe_0560</name>
</gene>
<dbReference type="CDD" id="cd00851">
    <property type="entry name" value="MTH1175"/>
    <property type="match status" value="1"/>
</dbReference>
<dbReference type="Pfam" id="PF02579">
    <property type="entry name" value="Nitro_FeMo-Co"/>
    <property type="match status" value="1"/>
</dbReference>
<evidence type="ECO:0000256" key="1">
    <source>
        <dbReference type="SAM" id="MobiDB-lite"/>
    </source>
</evidence>
<accession>A0B6M7</accession>
<evidence type="ECO:0000313" key="3">
    <source>
        <dbReference type="EMBL" id="ABK14351.1"/>
    </source>
</evidence>
<proteinExistence type="predicted"/>
<dbReference type="HOGENOM" id="CLU_104194_0_0_2"/>
<keyword evidence="4" id="KW-1185">Reference proteome</keyword>
<feature type="compositionally biased region" description="Gly residues" evidence="1">
    <location>
        <begin position="118"/>
        <end position="141"/>
    </location>
</feature>
<feature type="region of interest" description="Disordered" evidence="1">
    <location>
        <begin position="108"/>
        <end position="141"/>
    </location>
</feature>
<evidence type="ECO:0000259" key="2">
    <source>
        <dbReference type="Pfam" id="PF02579"/>
    </source>
</evidence>
<dbReference type="Gene3D" id="3.30.420.130">
    <property type="entry name" value="Dinitrogenase iron-molybdenum cofactor biosynthesis domain"/>
    <property type="match status" value="1"/>
</dbReference>
<dbReference type="GeneID" id="4462454"/>
<protein>
    <submittedName>
        <fullName evidence="3">Dinitrogenase iron-molybdenum cofactor biosynthesis</fullName>
    </submittedName>
</protein>
<name>A0B6M7_METTP</name>
<dbReference type="STRING" id="349307.Mthe_0560"/>
<dbReference type="SUPFAM" id="SSF53146">
    <property type="entry name" value="Nitrogenase accessory factor-like"/>
    <property type="match status" value="1"/>
</dbReference>
<dbReference type="PANTHER" id="PTHR42983:SF1">
    <property type="entry name" value="IRON-MOLYBDENUM PROTEIN"/>
    <property type="match status" value="1"/>
</dbReference>
<dbReference type="EMBL" id="CP000477">
    <property type="protein sequence ID" value="ABK14351.1"/>
    <property type="molecule type" value="Genomic_DNA"/>
</dbReference>
<evidence type="ECO:0000313" key="4">
    <source>
        <dbReference type="Proteomes" id="UP000000674"/>
    </source>
</evidence>
<dbReference type="RefSeq" id="WP_011695748.1">
    <property type="nucleotide sequence ID" value="NC_008553.1"/>
</dbReference>
<dbReference type="InterPro" id="IPR033913">
    <property type="entry name" value="MTH1175_dom"/>
</dbReference>
<dbReference type="Proteomes" id="UP000000674">
    <property type="component" value="Chromosome"/>
</dbReference>
<sequence length="141" mass="14076">MKICVTAGAAGLDAPVDPRFGRCPFFVVVDLDSMSESSMQNTAAGAAGGAGIQAAQLVSQLGASVLITGNVGPNAMQVLSSAGIEIYQSQGGTVRDAVERFRRGELAKVSGPTAPPHGGMGRGMGPGGMGGGMGAGRGRRW</sequence>
<dbReference type="OrthoDB" id="25911at2157"/>
<dbReference type="AlphaFoldDB" id="A0B6M7"/>
<organism evidence="3 4">
    <name type="scientific">Methanothrix thermoacetophila (strain DSM 6194 / JCM 14653 / NBRC 101360 / PT)</name>
    <name type="common">Methanosaeta thermophila</name>
    <dbReference type="NCBI Taxonomy" id="349307"/>
    <lineage>
        <taxon>Archaea</taxon>
        <taxon>Methanobacteriati</taxon>
        <taxon>Methanobacteriota</taxon>
        <taxon>Stenosarchaea group</taxon>
        <taxon>Methanomicrobia</taxon>
        <taxon>Methanotrichales</taxon>
        <taxon>Methanotrichaceae</taxon>
        <taxon>Methanothrix</taxon>
    </lineage>
</organism>
<dbReference type="InterPro" id="IPR003731">
    <property type="entry name" value="Di-Nase_FeMo-co_biosynth"/>
</dbReference>
<dbReference type="InterPro" id="IPR036105">
    <property type="entry name" value="DiNase_FeMo-co_biosyn_sf"/>
</dbReference>
<reference evidence="3 4" key="1">
    <citation type="submission" date="2006-10" db="EMBL/GenBank/DDBJ databases">
        <title>Complete sequence of Methanosaeta thermophila PT.</title>
        <authorList>
            <consortium name="US DOE Joint Genome Institute"/>
            <person name="Copeland A."/>
            <person name="Lucas S."/>
            <person name="Lapidus A."/>
            <person name="Barry K."/>
            <person name="Detter J.C."/>
            <person name="Glavina del Rio T."/>
            <person name="Hammon N."/>
            <person name="Israni S."/>
            <person name="Pitluck S."/>
            <person name="Chain P."/>
            <person name="Malfatti S."/>
            <person name="Shin M."/>
            <person name="Vergez L."/>
            <person name="Schmutz J."/>
            <person name="Larimer F."/>
            <person name="Land M."/>
            <person name="Hauser L."/>
            <person name="Kyrpides N."/>
            <person name="Kim E."/>
            <person name="Smith K.S."/>
            <person name="Ingram-Smith C."/>
            <person name="Richardson P."/>
        </authorList>
    </citation>
    <scope>NUCLEOTIDE SEQUENCE [LARGE SCALE GENOMIC DNA]</scope>
    <source>
        <strain evidence="4">DSM 6194 / JCM 14653 / NBRC 101360 / PT</strain>
    </source>
</reference>
<feature type="domain" description="Dinitrogenase iron-molybdenum cofactor biosynthesis" evidence="2">
    <location>
        <begin position="13"/>
        <end position="102"/>
    </location>
</feature>